<keyword evidence="1" id="KW-1133">Transmembrane helix</keyword>
<feature type="transmembrane region" description="Helical" evidence="1">
    <location>
        <begin position="42"/>
        <end position="60"/>
    </location>
</feature>
<dbReference type="AlphaFoldDB" id="A0A0F6ICS4"/>
<proteinExistence type="predicted"/>
<name>A0A0F6ICS4_LEPIR</name>
<sequence>MGCNCNNHNTVSQSVNGELGMWPFDWIENKMTEFCLEKAYDHITPIVAFIICVILILFLGGRLRWV</sequence>
<dbReference type="Proteomes" id="UP000012164">
    <property type="component" value="Unassembled WGS sequence"/>
</dbReference>
<dbReference type="EMBL" id="AKWR02000150">
    <property type="protein sequence ID" value="EMJ35849.1"/>
    <property type="molecule type" value="Genomic_DNA"/>
</dbReference>
<comment type="caution">
    <text evidence="2">The sequence shown here is derived from an EMBL/GenBank/DDBJ whole genome shotgun (WGS) entry which is preliminary data.</text>
</comment>
<accession>A0A0F6ICS4</accession>
<reference evidence="2 3" key="1">
    <citation type="submission" date="2013-01" db="EMBL/GenBank/DDBJ databases">
        <authorList>
            <person name="Harkins D.M."/>
            <person name="Durkin A.S."/>
            <person name="Brinkac L.M."/>
            <person name="Haft D.H."/>
            <person name="Selengut J.D."/>
            <person name="Sanka R."/>
            <person name="DePew J."/>
            <person name="Purushe J."/>
            <person name="Peacock S.J."/>
            <person name="Thaipadungpanit J."/>
            <person name="Wuthiekanun V.W."/>
            <person name="Day N.P."/>
            <person name="Vinetz J.M."/>
            <person name="Sutton G.G."/>
            <person name="Nierman W.C."/>
            <person name="Fouts D.E."/>
        </authorList>
    </citation>
    <scope>NUCLEOTIDE SEQUENCE [LARGE SCALE GENOMIC DNA]</scope>
    <source>
        <strain evidence="2 3">FPW1039</strain>
    </source>
</reference>
<evidence type="ECO:0000256" key="1">
    <source>
        <dbReference type="SAM" id="Phobius"/>
    </source>
</evidence>
<evidence type="ECO:0000313" key="2">
    <source>
        <dbReference type="EMBL" id="EMJ35849.1"/>
    </source>
</evidence>
<evidence type="ECO:0000313" key="3">
    <source>
        <dbReference type="Proteomes" id="UP000012164"/>
    </source>
</evidence>
<keyword evidence="1" id="KW-0472">Membrane</keyword>
<protein>
    <submittedName>
        <fullName evidence="2">Uncharacterized protein</fullName>
    </submittedName>
</protein>
<organism evidence="2 3">
    <name type="scientific">Leptospira interrogans str. FPW1039</name>
    <dbReference type="NCBI Taxonomy" id="1193040"/>
    <lineage>
        <taxon>Bacteria</taxon>
        <taxon>Pseudomonadati</taxon>
        <taxon>Spirochaetota</taxon>
        <taxon>Spirochaetia</taxon>
        <taxon>Leptospirales</taxon>
        <taxon>Leptospiraceae</taxon>
        <taxon>Leptospira</taxon>
    </lineage>
</organism>
<keyword evidence="1" id="KW-0812">Transmembrane</keyword>
<gene>
    <name evidence="2" type="ORF">LEP1GSC079_0223</name>
</gene>